<dbReference type="AlphaFoldDB" id="A0AA38X234"/>
<feature type="compositionally biased region" description="Polar residues" evidence="1">
    <location>
        <begin position="146"/>
        <end position="164"/>
    </location>
</feature>
<evidence type="ECO:0000313" key="2">
    <source>
        <dbReference type="EMBL" id="KAJ9605401.1"/>
    </source>
</evidence>
<accession>A0AA38X234</accession>
<evidence type="ECO:0000313" key="3">
    <source>
        <dbReference type="Proteomes" id="UP001172673"/>
    </source>
</evidence>
<feature type="region of interest" description="Disordered" evidence="1">
    <location>
        <begin position="140"/>
        <end position="172"/>
    </location>
</feature>
<protein>
    <submittedName>
        <fullName evidence="2">Uncharacterized protein</fullName>
    </submittedName>
</protein>
<sequence>MDDALYDTTWIAHSIPKLTPSFSRLLSAPATTPQARDSHRDQLSSHAQFFQEYLFEGKKRYEREEERIHLGGFKKCTWIRLLNNHNNADRSSSEVGKKRKRETQEEHERFQNNGILITVVYEKKVFKSIVYTSSSSTTNASKRSRVASTARNNSSTQPTASTEGTAILLTKGPPSASKPLRTYLEETFSLPQIQPLTLSSPFIQSTLEKYLLSVHPHILGTVKLTLSFTAPVAPQLKSLELALPSETVQTFSSELLRSSSRRSRPKENVFMNQLSSFVLNKSGLTIPLIRNVFGVKEGEWKPIDEQPGAPVRVSRISTALFAIGVEGKVKFVGKGVDLEDGGEGDDTGGVNAVRRANWQALADMLEEVGRLEREEETAEDDNIDVLPLRAATAFATKI</sequence>
<feature type="region of interest" description="Disordered" evidence="1">
    <location>
        <begin position="87"/>
        <end position="107"/>
    </location>
</feature>
<keyword evidence="3" id="KW-1185">Reference proteome</keyword>
<dbReference type="InterPro" id="IPR025204">
    <property type="entry name" value="CENP-L"/>
</dbReference>
<proteinExistence type="predicted"/>
<evidence type="ECO:0000256" key="1">
    <source>
        <dbReference type="SAM" id="MobiDB-lite"/>
    </source>
</evidence>
<organism evidence="2 3">
    <name type="scientific">Cladophialophora chaetospira</name>
    <dbReference type="NCBI Taxonomy" id="386627"/>
    <lineage>
        <taxon>Eukaryota</taxon>
        <taxon>Fungi</taxon>
        <taxon>Dikarya</taxon>
        <taxon>Ascomycota</taxon>
        <taxon>Pezizomycotina</taxon>
        <taxon>Eurotiomycetes</taxon>
        <taxon>Chaetothyriomycetidae</taxon>
        <taxon>Chaetothyriales</taxon>
        <taxon>Herpotrichiellaceae</taxon>
        <taxon>Cladophialophora</taxon>
    </lineage>
</organism>
<name>A0AA38X234_9EURO</name>
<dbReference type="EMBL" id="JAPDRK010000016">
    <property type="protein sequence ID" value="KAJ9605401.1"/>
    <property type="molecule type" value="Genomic_DNA"/>
</dbReference>
<dbReference type="Pfam" id="PF13092">
    <property type="entry name" value="CENP-L"/>
    <property type="match status" value="1"/>
</dbReference>
<comment type="caution">
    <text evidence="2">The sequence shown here is derived from an EMBL/GenBank/DDBJ whole genome shotgun (WGS) entry which is preliminary data.</text>
</comment>
<gene>
    <name evidence="2" type="ORF">H2200_010058</name>
</gene>
<reference evidence="2" key="1">
    <citation type="submission" date="2022-10" db="EMBL/GenBank/DDBJ databases">
        <title>Culturing micro-colonial fungi from biological soil crusts in the Mojave desert and describing Neophaeococcomyces mojavensis, and introducing the new genera and species Taxawa tesnikishii.</title>
        <authorList>
            <person name="Kurbessoian T."/>
            <person name="Stajich J.E."/>
        </authorList>
    </citation>
    <scope>NUCLEOTIDE SEQUENCE</scope>
    <source>
        <strain evidence="2">TK_41</strain>
    </source>
</reference>
<dbReference type="Proteomes" id="UP001172673">
    <property type="component" value="Unassembled WGS sequence"/>
</dbReference>